<evidence type="ECO:0000313" key="2">
    <source>
        <dbReference type="Proteomes" id="UP000738325"/>
    </source>
</evidence>
<dbReference type="SUPFAM" id="SSF55729">
    <property type="entry name" value="Acyl-CoA N-acyltransferases (Nat)"/>
    <property type="match status" value="1"/>
</dbReference>
<accession>A0A9P6UZS0</accession>
<evidence type="ECO:0008006" key="3">
    <source>
        <dbReference type="Google" id="ProtNLM"/>
    </source>
</evidence>
<dbReference type="Proteomes" id="UP000738325">
    <property type="component" value="Unassembled WGS sequence"/>
</dbReference>
<dbReference type="AlphaFoldDB" id="A0A9P6UZS0"/>
<sequence length="179" mass="20015">MDAITLPSRQSTIALQDITVHNWAPVTRLFVNRDQTALVVPNLESLCEHQFYTPRSVVRAVVADTHTPVGYIRFQEQDSSEPYVKNNSAESTDGEGVYRLLSFMIDQACQGLCFGTKAMLLLQQELCRIQGFREIRVSTATFSTAHPDDSPEHFFAGLGFEKSKDGALETQAMIWTLPS</sequence>
<dbReference type="OrthoDB" id="4216009at2759"/>
<organism evidence="1 2">
    <name type="scientific">Dissophora globulifera</name>
    <dbReference type="NCBI Taxonomy" id="979702"/>
    <lineage>
        <taxon>Eukaryota</taxon>
        <taxon>Fungi</taxon>
        <taxon>Fungi incertae sedis</taxon>
        <taxon>Mucoromycota</taxon>
        <taxon>Mortierellomycotina</taxon>
        <taxon>Mortierellomycetes</taxon>
        <taxon>Mortierellales</taxon>
        <taxon>Mortierellaceae</taxon>
        <taxon>Dissophora</taxon>
    </lineage>
</organism>
<dbReference type="EMBL" id="JAAAIP010000006">
    <property type="protein sequence ID" value="KAG0330138.1"/>
    <property type="molecule type" value="Genomic_DNA"/>
</dbReference>
<dbReference type="InterPro" id="IPR016181">
    <property type="entry name" value="Acyl_CoA_acyltransferase"/>
</dbReference>
<protein>
    <recommendedName>
        <fullName evidence="3">N-acetyltransferase domain-containing protein</fullName>
    </recommendedName>
</protein>
<name>A0A9P6UZS0_9FUNG</name>
<evidence type="ECO:0000313" key="1">
    <source>
        <dbReference type="EMBL" id="KAG0330138.1"/>
    </source>
</evidence>
<keyword evidence="2" id="KW-1185">Reference proteome</keyword>
<proteinExistence type="predicted"/>
<gene>
    <name evidence="1" type="ORF">BGZ99_008001</name>
</gene>
<dbReference type="Gene3D" id="3.40.630.30">
    <property type="match status" value="1"/>
</dbReference>
<reference evidence="1" key="1">
    <citation type="journal article" date="2020" name="Fungal Divers.">
        <title>Resolving the Mortierellaceae phylogeny through synthesis of multi-gene phylogenetics and phylogenomics.</title>
        <authorList>
            <person name="Vandepol N."/>
            <person name="Liber J."/>
            <person name="Desiro A."/>
            <person name="Na H."/>
            <person name="Kennedy M."/>
            <person name="Barry K."/>
            <person name="Grigoriev I.V."/>
            <person name="Miller A.N."/>
            <person name="O'Donnell K."/>
            <person name="Stajich J.E."/>
            <person name="Bonito G."/>
        </authorList>
    </citation>
    <scope>NUCLEOTIDE SEQUENCE</scope>
    <source>
        <strain evidence="1">REB-010B</strain>
    </source>
</reference>
<comment type="caution">
    <text evidence="1">The sequence shown here is derived from an EMBL/GenBank/DDBJ whole genome shotgun (WGS) entry which is preliminary data.</text>
</comment>